<evidence type="ECO:0000256" key="1">
    <source>
        <dbReference type="SAM" id="MobiDB-lite"/>
    </source>
</evidence>
<gene>
    <name evidence="4" type="ORF">SAMN06265368_4563</name>
</gene>
<dbReference type="InterPro" id="IPR001753">
    <property type="entry name" value="Enoyl-CoA_hydra/iso"/>
</dbReference>
<dbReference type="InterPro" id="IPR036477">
    <property type="entry name" value="Formyl_transf_N_sf"/>
</dbReference>
<dbReference type="Pfam" id="PF02911">
    <property type="entry name" value="Formyl_trans_C"/>
    <property type="match status" value="1"/>
</dbReference>
<dbReference type="EMBL" id="OBEL01000008">
    <property type="protein sequence ID" value="SNZ21442.1"/>
    <property type="molecule type" value="Genomic_DNA"/>
</dbReference>
<evidence type="ECO:0000259" key="3">
    <source>
        <dbReference type="Pfam" id="PF02911"/>
    </source>
</evidence>
<dbReference type="InterPro" id="IPR029045">
    <property type="entry name" value="ClpP/crotonase-like_dom_sf"/>
</dbReference>
<dbReference type="Pfam" id="PF00378">
    <property type="entry name" value="ECH_1"/>
    <property type="match status" value="1"/>
</dbReference>
<evidence type="ECO:0000259" key="2">
    <source>
        <dbReference type="Pfam" id="PF00551"/>
    </source>
</evidence>
<dbReference type="SUPFAM" id="SSF50486">
    <property type="entry name" value="FMT C-terminal domain-like"/>
    <property type="match status" value="1"/>
</dbReference>
<evidence type="ECO:0000313" key="5">
    <source>
        <dbReference type="Proteomes" id="UP000219439"/>
    </source>
</evidence>
<dbReference type="InterPro" id="IPR005793">
    <property type="entry name" value="Formyl_trans_C"/>
</dbReference>
<proteinExistence type="predicted"/>
<dbReference type="InterPro" id="IPR011034">
    <property type="entry name" value="Formyl_transferase-like_C_sf"/>
</dbReference>
<dbReference type="Proteomes" id="UP000219439">
    <property type="component" value="Unassembled WGS sequence"/>
</dbReference>
<dbReference type="InterPro" id="IPR002376">
    <property type="entry name" value="Formyl_transf_N"/>
</dbReference>
<dbReference type="AlphaFoldDB" id="A0A285PI89"/>
<dbReference type="RefSeq" id="WP_097155820.1">
    <property type="nucleotide sequence ID" value="NZ_OBEL01000008.1"/>
</dbReference>
<dbReference type="Pfam" id="PF00551">
    <property type="entry name" value="Formyl_trans_N"/>
    <property type="match status" value="1"/>
</dbReference>
<feature type="domain" description="Formyl transferase C-terminal" evidence="3">
    <location>
        <begin position="174"/>
        <end position="263"/>
    </location>
</feature>
<dbReference type="PIRSF" id="PIRSF006787">
    <property type="entry name" value="Hydrgn_mat_HoxX"/>
    <property type="match status" value="1"/>
</dbReference>
<feature type="region of interest" description="Disordered" evidence="1">
    <location>
        <begin position="559"/>
        <end position="578"/>
    </location>
</feature>
<dbReference type="GO" id="GO:0003824">
    <property type="term" value="F:catalytic activity"/>
    <property type="evidence" value="ECO:0007669"/>
    <property type="project" value="InterPro"/>
</dbReference>
<dbReference type="OrthoDB" id="580992at2"/>
<dbReference type="Gene3D" id="3.40.50.12230">
    <property type="match status" value="1"/>
</dbReference>
<name>A0A285PI89_9HYPH</name>
<feature type="domain" description="Formyl transferase N-terminal" evidence="2">
    <location>
        <begin position="35"/>
        <end position="113"/>
    </location>
</feature>
<keyword evidence="5" id="KW-1185">Reference proteome</keyword>
<dbReference type="InterPro" id="IPR047180">
    <property type="entry name" value="HoxX-like"/>
</dbReference>
<evidence type="ECO:0000313" key="4">
    <source>
        <dbReference type="EMBL" id="SNZ21442.1"/>
    </source>
</evidence>
<dbReference type="CDD" id="cd08650">
    <property type="entry name" value="FMT_core_HypX_N"/>
    <property type="match status" value="1"/>
</dbReference>
<dbReference type="CDD" id="cd06558">
    <property type="entry name" value="crotonase-like"/>
    <property type="match status" value="1"/>
</dbReference>
<dbReference type="SUPFAM" id="SSF52096">
    <property type="entry name" value="ClpP/crotonase"/>
    <property type="match status" value="1"/>
</dbReference>
<dbReference type="PANTHER" id="PTHR43388">
    <property type="entry name" value="HYDROGENASE MATURATION FACTOR HOXX"/>
    <property type="match status" value="1"/>
</dbReference>
<accession>A0A285PI89</accession>
<reference evidence="4 5" key="1">
    <citation type="submission" date="2017-09" db="EMBL/GenBank/DDBJ databases">
        <authorList>
            <person name="Ehlers B."/>
            <person name="Leendertz F.H."/>
        </authorList>
    </citation>
    <scope>NUCLEOTIDE SEQUENCE [LARGE SCALE GENOMIC DNA]</scope>
    <source>
        <strain evidence="4 5">DSM 18289</strain>
    </source>
</reference>
<organism evidence="4 5">
    <name type="scientific">Cohaesibacter gelatinilyticus</name>
    <dbReference type="NCBI Taxonomy" id="372072"/>
    <lineage>
        <taxon>Bacteria</taxon>
        <taxon>Pseudomonadati</taxon>
        <taxon>Pseudomonadota</taxon>
        <taxon>Alphaproteobacteria</taxon>
        <taxon>Hyphomicrobiales</taxon>
        <taxon>Cohaesibacteraceae</taxon>
    </lineage>
</organism>
<sequence length="578" mass="64662">MRILLFIHGFNALSQRLFVELEALGHEVSIEFDIHDDNTREAIKLFQPDLVLAPYLKRAIPRDIWENTRCLILHPGPLGDKGPSALDWAILKGESHWGATLLQAEEEMDGGPVWESRSFAMAERPKSSLYRSEISDIAVASVKDALKRIEAGEASPRRLSKQDEDVTGNLQPAIRHKDRVIDWKKDDSETILRKIRSADGVPGAQDGFFGRSLYLYDAHRVSDEALLILNAAPGAVIAKSGFALCRKTKDGALWIGHMRDPHGEHGFKLPAALVLEADLDKELSEVGGYPTICSHRIGDVTHLHFPFYNGAMSTSECEDLLAAYREAAQQDSKVIVLHGGPDFWSNGMHLNVIEASNDAANESWRNINAIDDLAEAIIRTESHLTVAVMHGNAGAGGVFLARACDQVWLRDGVILNPHYKDMGNLYGSEFWTYLLPRYAGEENANRIAEQRLPMGADEAAMLGLADKVLSNNRAFFASEVDEQVMQLCEANVWSNLIDKKIKQRREDEAIKPLSTYREEELTRMRGNFFGFDPSYHVARYNFVHNIAKSRTPITLARHRDKRYQSGAAHRSTHKGYGT</sequence>
<dbReference type="InterPro" id="IPR009188">
    <property type="entry name" value="NiFe-hyd_mat_HypX/HoxX"/>
</dbReference>
<dbReference type="Gene3D" id="3.90.226.10">
    <property type="entry name" value="2-enoyl-CoA Hydratase, Chain A, domain 1"/>
    <property type="match status" value="1"/>
</dbReference>
<dbReference type="SUPFAM" id="SSF53328">
    <property type="entry name" value="Formyltransferase"/>
    <property type="match status" value="1"/>
</dbReference>
<dbReference type="PANTHER" id="PTHR43388:SF1">
    <property type="entry name" value="HYDROGENASE MATURATION FACTOR HOXX"/>
    <property type="match status" value="1"/>
</dbReference>
<protein>
    <submittedName>
        <fullName evidence="4">Putative two-component system protein, hydrogenase maturation factor HypX/HoxX</fullName>
    </submittedName>
</protein>
<dbReference type="CDD" id="cd08701">
    <property type="entry name" value="FMT_C_HypX"/>
    <property type="match status" value="1"/>
</dbReference>